<organism evidence="2 3">
    <name type="scientific">Phyllosticta citribraziliensis</name>
    <dbReference type="NCBI Taxonomy" id="989973"/>
    <lineage>
        <taxon>Eukaryota</taxon>
        <taxon>Fungi</taxon>
        <taxon>Dikarya</taxon>
        <taxon>Ascomycota</taxon>
        <taxon>Pezizomycotina</taxon>
        <taxon>Dothideomycetes</taxon>
        <taxon>Dothideomycetes incertae sedis</taxon>
        <taxon>Botryosphaeriales</taxon>
        <taxon>Phyllostictaceae</taxon>
        <taxon>Phyllosticta</taxon>
    </lineage>
</organism>
<dbReference type="GeneID" id="92030316"/>
<dbReference type="RefSeq" id="XP_066651575.1">
    <property type="nucleotide sequence ID" value="XM_066797410.1"/>
</dbReference>
<reference evidence="2 3" key="1">
    <citation type="submission" date="2024-04" db="EMBL/GenBank/DDBJ databases">
        <title>Phyllosticta paracitricarpa is synonymous to the EU quarantine fungus P. citricarpa based on phylogenomic analyses.</title>
        <authorList>
            <consortium name="Lawrence Berkeley National Laboratory"/>
            <person name="Van ingen-buijs V.A."/>
            <person name="Van westerhoven A.C."/>
            <person name="Haridas S."/>
            <person name="Skiadas P."/>
            <person name="Martin F."/>
            <person name="Groenewald J.Z."/>
            <person name="Crous P.W."/>
            <person name="Seidl M.F."/>
        </authorList>
    </citation>
    <scope>NUCLEOTIDE SEQUENCE [LARGE SCALE GENOMIC DNA]</scope>
    <source>
        <strain evidence="2 3">CPC 17464</strain>
    </source>
</reference>
<proteinExistence type="predicted"/>
<keyword evidence="3" id="KW-1185">Reference proteome</keyword>
<evidence type="ECO:0000313" key="2">
    <source>
        <dbReference type="EMBL" id="KAK7531751.1"/>
    </source>
</evidence>
<dbReference type="EMBL" id="JBBPEH010000012">
    <property type="protein sequence ID" value="KAK7531751.1"/>
    <property type="molecule type" value="Genomic_DNA"/>
</dbReference>
<gene>
    <name evidence="2" type="ORF">J3D65DRAFT_559486</name>
</gene>
<evidence type="ECO:0000256" key="1">
    <source>
        <dbReference type="SAM" id="MobiDB-lite"/>
    </source>
</evidence>
<dbReference type="Proteomes" id="UP001360953">
    <property type="component" value="Unassembled WGS sequence"/>
</dbReference>
<feature type="region of interest" description="Disordered" evidence="1">
    <location>
        <begin position="65"/>
        <end position="117"/>
    </location>
</feature>
<evidence type="ECO:0000313" key="3">
    <source>
        <dbReference type="Proteomes" id="UP001360953"/>
    </source>
</evidence>
<feature type="compositionally biased region" description="Basic and acidic residues" evidence="1">
    <location>
        <begin position="80"/>
        <end position="96"/>
    </location>
</feature>
<name>A0ABR1LBD3_9PEZI</name>
<accession>A0ABR1LBD3</accession>
<sequence length="141" mass="15331">MEWSKRKYNEQYERWVPWLEDWYLKLFTRDNKASYAAKDHLSQTKVSGNDDVDALQDAANTAAADQLGQDGVARPVGDVVSKEALNRAERQGRDEDGGYVPSQGATTGEQLSGGAVPGVEILAAEKGKGKGKGKGWFGGKK</sequence>
<comment type="caution">
    <text evidence="2">The sequence shown here is derived from an EMBL/GenBank/DDBJ whole genome shotgun (WGS) entry which is preliminary data.</text>
</comment>
<protein>
    <submittedName>
        <fullName evidence="2">Uncharacterized protein</fullName>
    </submittedName>
</protein>